<dbReference type="OrthoDB" id="4181370at2759"/>
<evidence type="ECO:0000259" key="1">
    <source>
        <dbReference type="PROSITE" id="PS51819"/>
    </source>
</evidence>
<feature type="domain" description="VOC" evidence="1">
    <location>
        <begin position="9"/>
        <end position="142"/>
    </location>
</feature>
<dbReference type="PROSITE" id="PS51819">
    <property type="entry name" value="VOC"/>
    <property type="match status" value="1"/>
</dbReference>
<dbReference type="SUPFAM" id="SSF54593">
    <property type="entry name" value="Glyoxalase/Bleomycin resistance protein/Dihydroxybiphenyl dioxygenase"/>
    <property type="match status" value="1"/>
</dbReference>
<keyword evidence="3" id="KW-1185">Reference proteome</keyword>
<dbReference type="InterPro" id="IPR029068">
    <property type="entry name" value="Glyas_Bleomycin-R_OHBP_Dase"/>
</dbReference>
<evidence type="ECO:0000313" key="2">
    <source>
        <dbReference type="EMBL" id="UNI16992.1"/>
    </source>
</evidence>
<dbReference type="InterPro" id="IPR004360">
    <property type="entry name" value="Glyas_Fos-R_dOase_dom"/>
</dbReference>
<name>A0A9Q8QCZ9_9HYPO</name>
<proteinExistence type="predicted"/>
<dbReference type="PANTHER" id="PTHR36503">
    <property type="entry name" value="BLR2520 PROTEIN"/>
    <property type="match status" value="1"/>
</dbReference>
<organism evidence="2 3">
    <name type="scientific">Purpureocillium takamizusanense</name>
    <dbReference type="NCBI Taxonomy" id="2060973"/>
    <lineage>
        <taxon>Eukaryota</taxon>
        <taxon>Fungi</taxon>
        <taxon>Dikarya</taxon>
        <taxon>Ascomycota</taxon>
        <taxon>Pezizomycotina</taxon>
        <taxon>Sordariomycetes</taxon>
        <taxon>Hypocreomycetidae</taxon>
        <taxon>Hypocreales</taxon>
        <taxon>Ophiocordycipitaceae</taxon>
        <taxon>Purpureocillium</taxon>
    </lineage>
</organism>
<dbReference type="InterPro" id="IPR037523">
    <property type="entry name" value="VOC_core"/>
</dbReference>
<protein>
    <recommendedName>
        <fullName evidence="1">VOC domain-containing protein</fullName>
    </recommendedName>
</protein>
<reference evidence="2" key="1">
    <citation type="submission" date="2021-11" db="EMBL/GenBank/DDBJ databases">
        <title>Purpureocillium_takamizusanense_genome.</title>
        <authorList>
            <person name="Nguyen N.-H."/>
        </authorList>
    </citation>
    <scope>NUCLEOTIDE SEQUENCE</scope>
    <source>
        <strain evidence="2">PT3</strain>
    </source>
</reference>
<dbReference type="EMBL" id="CP086355">
    <property type="protein sequence ID" value="UNI16992.1"/>
    <property type="molecule type" value="Genomic_DNA"/>
</dbReference>
<dbReference type="Pfam" id="PF00903">
    <property type="entry name" value="Glyoxalase"/>
    <property type="match status" value="1"/>
</dbReference>
<dbReference type="PANTHER" id="PTHR36503:SF2">
    <property type="entry name" value="BLR2408 PROTEIN"/>
    <property type="match status" value="1"/>
</dbReference>
<dbReference type="Gene3D" id="3.10.180.10">
    <property type="entry name" value="2,3-Dihydroxybiphenyl 1,2-Dioxygenase, domain 1"/>
    <property type="match status" value="1"/>
</dbReference>
<gene>
    <name evidence="2" type="ORF">JDV02_003374</name>
</gene>
<accession>A0A9Q8QCZ9</accession>
<evidence type="ECO:0000313" key="3">
    <source>
        <dbReference type="Proteomes" id="UP000829364"/>
    </source>
</evidence>
<dbReference type="KEGG" id="ptkz:JDV02_003374"/>
<dbReference type="AlphaFoldDB" id="A0A9Q8QCZ9"/>
<dbReference type="GeneID" id="72065333"/>
<dbReference type="Proteomes" id="UP000829364">
    <property type="component" value="Chromosome 2"/>
</dbReference>
<sequence length="149" mass="16382">MPQSIESKPSLFINLSTSNIESSIKFFTALGFSYSKEWSDKQTASFFFPAPNANVALIMSDKDRYKSFIRPGSEIADASKATEVIFAFAAKTKGEVDAAVEKAVAAGGKPDPFTMPNNGAEHRMYCRSFEDVDGHIWEINTMLGHGDEK</sequence>
<dbReference type="RefSeq" id="XP_047840473.1">
    <property type="nucleotide sequence ID" value="XM_047984499.1"/>
</dbReference>